<name>A0A840IFZ8_9ACTN</name>
<dbReference type="InterPro" id="IPR028082">
    <property type="entry name" value="Peripla_BP_I"/>
</dbReference>
<accession>A0A840IFZ8</accession>
<gene>
    <name evidence="3" type="ORF">BDZ31_002456</name>
</gene>
<evidence type="ECO:0000259" key="2">
    <source>
        <dbReference type="Pfam" id="PF13407"/>
    </source>
</evidence>
<dbReference type="Proteomes" id="UP000585272">
    <property type="component" value="Unassembled WGS sequence"/>
</dbReference>
<dbReference type="Pfam" id="PF13407">
    <property type="entry name" value="Peripla_BP_4"/>
    <property type="match status" value="1"/>
</dbReference>
<dbReference type="SUPFAM" id="SSF53822">
    <property type="entry name" value="Periplasmic binding protein-like I"/>
    <property type="match status" value="1"/>
</dbReference>
<reference evidence="3 4" key="1">
    <citation type="submission" date="2020-08" db="EMBL/GenBank/DDBJ databases">
        <title>Genomic Encyclopedia of Archaeal and Bacterial Type Strains, Phase II (KMG-II): from individual species to whole genera.</title>
        <authorList>
            <person name="Goeker M."/>
        </authorList>
    </citation>
    <scope>NUCLEOTIDE SEQUENCE [LARGE SCALE GENOMIC DNA]</scope>
    <source>
        <strain evidence="3 4">DSM 23288</strain>
    </source>
</reference>
<organism evidence="3 4">
    <name type="scientific">Conexibacter arvalis</name>
    <dbReference type="NCBI Taxonomy" id="912552"/>
    <lineage>
        <taxon>Bacteria</taxon>
        <taxon>Bacillati</taxon>
        <taxon>Actinomycetota</taxon>
        <taxon>Thermoleophilia</taxon>
        <taxon>Solirubrobacterales</taxon>
        <taxon>Conexibacteraceae</taxon>
        <taxon>Conexibacter</taxon>
    </lineage>
</organism>
<feature type="domain" description="Periplasmic binding protein" evidence="2">
    <location>
        <begin position="106"/>
        <end position="361"/>
    </location>
</feature>
<sequence length="403" mass="42305">MTSVLGTGARTRRALGVGVTVAALAFAGCGSGESSDSGDSSGASGASGETSAIVREAIANTERNMAGTDRELPREGPRAVRGKTVWAIACSAQGAGCALPARAEVEAGRLLGWNMKFVDGKQDPTVYNAQIRAAAAAGADAVILNGIDCAQTKGAIVAAQRAGTRVYGAGAHDCDDQFAGEEPLFDGRIRWAPEGEPDDYGTFQREIVGKAIADWVIARTDGKAKVIELREDDSAVTRHVGLSFRERLAECDSCEHWETEYTGMDLVTGKLQGKASAALQQRPQANVLMSPLDAAIALGVGAAAEQARLGGRELLLTGNEGNPSNIPLIRRGTQSFAVGRAMTWTGWAAIDGLNRLFAGEEQVDPGIGIQPMDEDHLPPGDMYDGNARSAGYQDNYKRIWGIG</sequence>
<comment type="caution">
    <text evidence="3">The sequence shown here is derived from an EMBL/GenBank/DDBJ whole genome shotgun (WGS) entry which is preliminary data.</text>
</comment>
<evidence type="ECO:0000256" key="1">
    <source>
        <dbReference type="SAM" id="MobiDB-lite"/>
    </source>
</evidence>
<protein>
    <submittedName>
        <fullName evidence="3">Ribose transport system substrate-binding protein</fullName>
    </submittedName>
</protein>
<dbReference type="AlphaFoldDB" id="A0A840IFZ8"/>
<dbReference type="InterPro" id="IPR025997">
    <property type="entry name" value="SBP_2_dom"/>
</dbReference>
<feature type="compositionally biased region" description="Low complexity" evidence="1">
    <location>
        <begin position="31"/>
        <end position="49"/>
    </location>
</feature>
<evidence type="ECO:0000313" key="4">
    <source>
        <dbReference type="Proteomes" id="UP000585272"/>
    </source>
</evidence>
<keyword evidence="4" id="KW-1185">Reference proteome</keyword>
<feature type="region of interest" description="Disordered" evidence="1">
    <location>
        <begin position="31"/>
        <end position="50"/>
    </location>
</feature>
<evidence type="ECO:0000313" key="3">
    <source>
        <dbReference type="EMBL" id="MBB4662870.1"/>
    </source>
</evidence>
<dbReference type="RefSeq" id="WP_183342382.1">
    <property type="nucleotide sequence ID" value="NZ_JACHNU010000002.1"/>
</dbReference>
<proteinExistence type="predicted"/>
<dbReference type="EMBL" id="JACHNU010000002">
    <property type="protein sequence ID" value="MBB4662870.1"/>
    <property type="molecule type" value="Genomic_DNA"/>
</dbReference>
<dbReference type="Gene3D" id="3.40.50.2300">
    <property type="match status" value="2"/>
</dbReference>